<proteinExistence type="predicted"/>
<evidence type="ECO:0000256" key="1">
    <source>
        <dbReference type="ARBA" id="ARBA00004123"/>
    </source>
</evidence>
<dbReference type="EMBL" id="GALX01004218">
    <property type="protein sequence ID" value="JAB64248.1"/>
    <property type="molecule type" value="Transcribed_RNA"/>
</dbReference>
<gene>
    <name evidence="3" type="primary">TC3A</name>
</gene>
<dbReference type="GO" id="GO:0003676">
    <property type="term" value="F:nucleic acid binding"/>
    <property type="evidence" value="ECO:0007669"/>
    <property type="project" value="InterPro"/>
</dbReference>
<accession>V5GVI9</accession>
<reference evidence="3" key="1">
    <citation type="submission" date="2013-07" db="EMBL/GenBank/DDBJ databases">
        <title>Midgut Transcriptome Profiling of Anoplphora glabripennis, a Lignocellulose Degrading, Wood-Boring Cerambycid.</title>
        <authorList>
            <person name="Scully E.D."/>
            <person name="Hoover K."/>
            <person name="Carlson J.E."/>
            <person name="Tien M."/>
            <person name="Geib S.M."/>
        </authorList>
    </citation>
    <scope>NUCLEOTIDE SEQUENCE</scope>
</reference>
<protein>
    <submittedName>
        <fullName evidence="3">Transposable element Tc3 transposase</fullName>
    </submittedName>
</protein>
<evidence type="ECO:0000313" key="3">
    <source>
        <dbReference type="EMBL" id="JAB64248.1"/>
    </source>
</evidence>
<comment type="subcellular location">
    <subcellularLocation>
        <location evidence="1">Nucleus</location>
    </subcellularLocation>
</comment>
<dbReference type="InterPro" id="IPR032135">
    <property type="entry name" value="DUF4817"/>
</dbReference>
<sequence>MERYTIEQRVKIVEAFYENGRSNQNAFRALRDFFGQHNRPNVSTIGRIVRKFQQTGSVGNVKTPVHARPVRSAENIAVVRDSVAEEPSTSTRRRAQQLNISRTSLMRILNKDLNLHAYKVQLTQELKPTDNFKRHQYAEWLVEQTELNGDFTKKIIFSDEAHFHLSGFVNKQNCRIWANENPRVIVEKPMHPQRVTVWCGLWAGGVIGPYFFENEVGQAVTVNGVRYREMITDFLWPEIEDMDLDDMWFQQDGAICYTANETMALLREKFNGDVNWPPRSCDLTPLDFFLWGYLKEKVYVNKPRTIQELKDEIIRHINDIEPQLCLRVIENMDHRIRYATEAVASIW</sequence>
<dbReference type="PANTHER" id="PTHR47326:SF1">
    <property type="entry name" value="HTH PSQ-TYPE DOMAIN-CONTAINING PROTEIN"/>
    <property type="match status" value="1"/>
</dbReference>
<dbReference type="AlphaFoldDB" id="V5GVI9"/>
<dbReference type="InterPro" id="IPR009057">
    <property type="entry name" value="Homeodomain-like_sf"/>
</dbReference>
<dbReference type="Pfam" id="PF16087">
    <property type="entry name" value="DUF4817"/>
    <property type="match status" value="1"/>
</dbReference>
<evidence type="ECO:0000259" key="2">
    <source>
        <dbReference type="Pfam" id="PF16087"/>
    </source>
</evidence>
<dbReference type="PANTHER" id="PTHR47326">
    <property type="entry name" value="TRANSPOSABLE ELEMENT TC3 TRANSPOSASE-LIKE PROTEIN"/>
    <property type="match status" value="1"/>
</dbReference>
<feature type="non-terminal residue" evidence="3">
    <location>
        <position position="347"/>
    </location>
</feature>
<name>V5GVI9_ANOGL</name>
<dbReference type="GO" id="GO:0005634">
    <property type="term" value="C:nucleus"/>
    <property type="evidence" value="ECO:0007669"/>
    <property type="project" value="UniProtKB-SubCell"/>
</dbReference>
<dbReference type="Gene3D" id="3.30.420.10">
    <property type="entry name" value="Ribonuclease H-like superfamily/Ribonuclease H"/>
    <property type="match status" value="1"/>
</dbReference>
<organism evidence="3">
    <name type="scientific">Anoplophora glabripennis</name>
    <name type="common">Asian longhorn beetle</name>
    <name type="synonym">Anoplophora nobilis</name>
    <dbReference type="NCBI Taxonomy" id="217634"/>
    <lineage>
        <taxon>Eukaryota</taxon>
        <taxon>Metazoa</taxon>
        <taxon>Ecdysozoa</taxon>
        <taxon>Arthropoda</taxon>
        <taxon>Hexapoda</taxon>
        <taxon>Insecta</taxon>
        <taxon>Pterygota</taxon>
        <taxon>Neoptera</taxon>
        <taxon>Endopterygota</taxon>
        <taxon>Coleoptera</taxon>
        <taxon>Polyphaga</taxon>
        <taxon>Cucujiformia</taxon>
        <taxon>Chrysomeloidea</taxon>
        <taxon>Cerambycidae</taxon>
        <taxon>Lamiinae</taxon>
        <taxon>Lamiini</taxon>
        <taxon>Anoplophora</taxon>
    </lineage>
</organism>
<feature type="domain" description="DUF4817" evidence="2">
    <location>
        <begin position="5"/>
        <end position="58"/>
    </location>
</feature>
<dbReference type="SUPFAM" id="SSF46689">
    <property type="entry name" value="Homeodomain-like"/>
    <property type="match status" value="1"/>
</dbReference>
<dbReference type="InterPro" id="IPR036397">
    <property type="entry name" value="RNaseH_sf"/>
</dbReference>